<dbReference type="KEGG" id="vde:111243449"/>
<keyword evidence="2 5" id="KW-0812">Transmembrane</keyword>
<feature type="transmembrane region" description="Helical" evidence="5">
    <location>
        <begin position="461"/>
        <end position="488"/>
    </location>
</feature>
<feature type="transmembrane region" description="Helical" evidence="5">
    <location>
        <begin position="12"/>
        <end position="37"/>
    </location>
</feature>
<dbReference type="InterPro" id="IPR020846">
    <property type="entry name" value="MFS_dom"/>
</dbReference>
<dbReference type="GeneID" id="111243449"/>
<proteinExistence type="predicted"/>
<dbReference type="AlphaFoldDB" id="A0A7M7J1G9"/>
<dbReference type="InParanoid" id="A0A7M7J1G9"/>
<keyword evidence="4 5" id="KW-0472">Membrane</keyword>
<evidence type="ECO:0000256" key="1">
    <source>
        <dbReference type="ARBA" id="ARBA00004141"/>
    </source>
</evidence>
<dbReference type="SUPFAM" id="SSF103473">
    <property type="entry name" value="MFS general substrate transporter"/>
    <property type="match status" value="1"/>
</dbReference>
<dbReference type="InterPro" id="IPR005828">
    <property type="entry name" value="MFS_sugar_transport-like"/>
</dbReference>
<feature type="transmembrane region" description="Helical" evidence="5">
    <location>
        <begin position="350"/>
        <end position="373"/>
    </location>
</feature>
<keyword evidence="8" id="KW-1185">Reference proteome</keyword>
<dbReference type="Gene3D" id="1.20.1250.20">
    <property type="entry name" value="MFS general substrate transporter like domains"/>
    <property type="match status" value="1"/>
</dbReference>
<feature type="transmembrane region" description="Helical" evidence="5">
    <location>
        <begin position="116"/>
        <end position="136"/>
    </location>
</feature>
<protein>
    <recommendedName>
        <fullName evidence="6">Major facilitator superfamily (MFS) profile domain-containing protein</fullName>
    </recommendedName>
</protein>
<dbReference type="PROSITE" id="PS50850">
    <property type="entry name" value="MFS"/>
    <property type="match status" value="1"/>
</dbReference>
<feature type="domain" description="Major facilitator superfamily (MFS) profile" evidence="6">
    <location>
        <begin position="15"/>
        <end position="492"/>
    </location>
</feature>
<dbReference type="Proteomes" id="UP000594260">
    <property type="component" value="Unplaced"/>
</dbReference>
<dbReference type="RefSeq" id="XP_022644758.1">
    <property type="nucleotide sequence ID" value="XM_022789023.1"/>
</dbReference>
<dbReference type="InterPro" id="IPR036259">
    <property type="entry name" value="MFS_trans_sf"/>
</dbReference>
<evidence type="ECO:0000256" key="4">
    <source>
        <dbReference type="ARBA" id="ARBA00023136"/>
    </source>
</evidence>
<name>A0A7M7J1G9_VARDE</name>
<evidence type="ECO:0000256" key="2">
    <source>
        <dbReference type="ARBA" id="ARBA00022692"/>
    </source>
</evidence>
<reference evidence="7" key="1">
    <citation type="submission" date="2021-01" db="UniProtKB">
        <authorList>
            <consortium name="EnsemblMetazoa"/>
        </authorList>
    </citation>
    <scope>IDENTIFICATION</scope>
</reference>
<dbReference type="EnsemblMetazoa" id="XM_022789023">
    <property type="protein sequence ID" value="XP_022644758"/>
    <property type="gene ID" value="LOC111243449"/>
</dbReference>
<dbReference type="GO" id="GO:0016020">
    <property type="term" value="C:membrane"/>
    <property type="evidence" value="ECO:0007669"/>
    <property type="project" value="UniProtKB-SubCell"/>
</dbReference>
<accession>A0A7M7J1G9</accession>
<dbReference type="OMA" id="LAHPKQR"/>
<dbReference type="PANTHER" id="PTHR24064">
    <property type="entry name" value="SOLUTE CARRIER FAMILY 22 MEMBER"/>
    <property type="match status" value="1"/>
</dbReference>
<evidence type="ECO:0000313" key="8">
    <source>
        <dbReference type="Proteomes" id="UP000594260"/>
    </source>
</evidence>
<feature type="transmembrane region" description="Helical" evidence="5">
    <location>
        <begin position="380"/>
        <end position="399"/>
    </location>
</feature>
<organism evidence="7 8">
    <name type="scientific">Varroa destructor</name>
    <name type="common">Honeybee mite</name>
    <dbReference type="NCBI Taxonomy" id="109461"/>
    <lineage>
        <taxon>Eukaryota</taxon>
        <taxon>Metazoa</taxon>
        <taxon>Ecdysozoa</taxon>
        <taxon>Arthropoda</taxon>
        <taxon>Chelicerata</taxon>
        <taxon>Arachnida</taxon>
        <taxon>Acari</taxon>
        <taxon>Parasitiformes</taxon>
        <taxon>Mesostigmata</taxon>
        <taxon>Gamasina</taxon>
        <taxon>Dermanyssoidea</taxon>
        <taxon>Varroidae</taxon>
        <taxon>Varroa</taxon>
    </lineage>
</organism>
<evidence type="ECO:0000256" key="3">
    <source>
        <dbReference type="ARBA" id="ARBA00022989"/>
    </source>
</evidence>
<dbReference type="GO" id="GO:0022857">
    <property type="term" value="F:transmembrane transporter activity"/>
    <property type="evidence" value="ECO:0007669"/>
    <property type="project" value="InterPro"/>
</dbReference>
<evidence type="ECO:0000259" key="6">
    <source>
        <dbReference type="PROSITE" id="PS50850"/>
    </source>
</evidence>
<comment type="subcellular location">
    <subcellularLocation>
        <location evidence="1">Membrane</location>
        <topology evidence="1">Multi-pass membrane protein</topology>
    </subcellularLocation>
</comment>
<evidence type="ECO:0000313" key="7">
    <source>
        <dbReference type="EnsemblMetazoa" id="XP_022644758"/>
    </source>
</evidence>
<dbReference type="OrthoDB" id="6412567at2759"/>
<evidence type="ECO:0000256" key="5">
    <source>
        <dbReference type="SAM" id="Phobius"/>
    </source>
</evidence>
<feature type="transmembrane region" description="Helical" evidence="5">
    <location>
        <begin position="148"/>
        <end position="172"/>
    </location>
</feature>
<sequence>MERVLEKLGPWHIPVFLLALLGSLPYGLFVLSLSFMAPKVNYWCKSPKGINYSEWMQMNAGVDLRCSVRVAVPQSNALHSNISQVESENCHEWEYDHSVHTKTLIEEWDAVCDHDWMLATAQSCLMFGVLVGCFVFSHISDWYGRKTALSLSLGICIIIGFGISFTNNYWLFCVLRFLMAFGHGGKRASSVLTTESVSAHHRAIVTVGQDVGWCLGLLLTPLITYYVRDWVWIQRAIIMPELAFVLLLCFVDESPKWLLSAGHEAKARRLLKKIIRVNKLYEEEIDIDQIVRDTTVALMKENRSQKSTLIDLLNEWTVLRLTISCWGQYAVIILLYYHMLYFIVDTGSDPYTGVFYMGLLELPIATLSCWVVNNFRRRPVYFWSYLLSVFSVVALLFPADDNVTVCMVLANLGKMSSMLLYNCLLVHISECFPTKVRSLALGTSAMSSRIGAMAAPFLKQIGLITASWVPICLTIGMCAVAMCLSFILPETFGEKLPDTFNETKQTIRKTSESSKSSPLIP</sequence>
<feature type="transmembrane region" description="Helical" evidence="5">
    <location>
        <begin position="326"/>
        <end position="344"/>
    </location>
</feature>
<dbReference type="Pfam" id="PF00083">
    <property type="entry name" value="Sugar_tr"/>
    <property type="match status" value="1"/>
</dbReference>
<keyword evidence="3 5" id="KW-1133">Transmembrane helix</keyword>